<feature type="binding site" evidence="8">
    <location>
        <position position="167"/>
    </location>
    <ligand>
        <name>Na(+)</name>
        <dbReference type="ChEBI" id="CHEBI:29101"/>
    </ligand>
</feature>
<evidence type="ECO:0000256" key="4">
    <source>
        <dbReference type="ARBA" id="ARBA00022670"/>
    </source>
</evidence>
<dbReference type="PANTHER" id="PTHR32194:SF0">
    <property type="entry name" value="ATP-DEPENDENT PROTEASE SUBUNIT HSLV"/>
    <property type="match status" value="1"/>
</dbReference>
<feature type="active site" evidence="8">
    <location>
        <position position="5"/>
    </location>
</feature>
<dbReference type="PROSITE" id="PS51476">
    <property type="entry name" value="PROTEASOME_BETA_2"/>
    <property type="match status" value="1"/>
</dbReference>
<sequence length="180" mass="19564">MIKGTTILSVRRGDEVIVIGDGQVTMAEKTILKASARKVRRIHDGKVICGFAGSTADAITLYEKLEEKLRSTQGNLLRASVELAKEWRSDKMLRQLEALLIAADRERTLLISGNGDVLEPENGMVAIGSGGVYALAAAKALHAHTELSPRELAVSAMKIAAEMCVFTNDNFTLEELRDEP</sequence>
<name>A0A5B8XPP8_9DELT</name>
<dbReference type="AlphaFoldDB" id="A0A5B8XPP8"/>
<evidence type="ECO:0000256" key="8">
    <source>
        <dbReference type="HAMAP-Rule" id="MF_00248"/>
    </source>
</evidence>
<dbReference type="EMBL" id="CP042467">
    <property type="protein sequence ID" value="QED25726.1"/>
    <property type="molecule type" value="Genomic_DNA"/>
</dbReference>
<keyword evidence="8" id="KW-0021">Allosteric enzyme</keyword>
<keyword evidence="6 8" id="KW-0378">Hydrolase</keyword>
<keyword evidence="5 8" id="KW-0479">Metal-binding</keyword>
<keyword evidence="10" id="KW-1185">Reference proteome</keyword>
<evidence type="ECO:0000256" key="5">
    <source>
        <dbReference type="ARBA" id="ARBA00022723"/>
    </source>
</evidence>
<comment type="subunit">
    <text evidence="8">A double ring-shaped homohexamer of HslV is capped on each side by a ring-shaped HslU homohexamer. The assembly of the HslU/HslV complex is dependent on binding of ATP.</text>
</comment>
<proteinExistence type="inferred from homology"/>
<evidence type="ECO:0000256" key="3">
    <source>
        <dbReference type="ARBA" id="ARBA00022490"/>
    </source>
</evidence>
<reference evidence="9 10" key="1">
    <citation type="submission" date="2019-08" db="EMBL/GenBank/DDBJ databases">
        <authorList>
            <person name="Liang Q."/>
        </authorList>
    </citation>
    <scope>NUCLEOTIDE SEQUENCE [LARGE SCALE GENOMIC DNA]</scope>
    <source>
        <strain evidence="9 10">V1718</strain>
    </source>
</reference>
<dbReference type="Pfam" id="PF00227">
    <property type="entry name" value="Proteasome"/>
    <property type="match status" value="1"/>
</dbReference>
<evidence type="ECO:0000256" key="7">
    <source>
        <dbReference type="ARBA" id="ARBA00023053"/>
    </source>
</evidence>
<dbReference type="Proteomes" id="UP000321595">
    <property type="component" value="Chromosome"/>
</dbReference>
<dbReference type="InterPro" id="IPR029055">
    <property type="entry name" value="Ntn_hydrolases_N"/>
</dbReference>
<feature type="binding site" evidence="8">
    <location>
        <position position="164"/>
    </location>
    <ligand>
        <name>Na(+)</name>
        <dbReference type="ChEBI" id="CHEBI:29101"/>
    </ligand>
</feature>
<accession>A0A5B8XPP8</accession>
<dbReference type="InterPro" id="IPR001353">
    <property type="entry name" value="Proteasome_sua/b"/>
</dbReference>
<evidence type="ECO:0000313" key="10">
    <source>
        <dbReference type="Proteomes" id="UP000321595"/>
    </source>
</evidence>
<dbReference type="RefSeq" id="WP_146956556.1">
    <property type="nucleotide sequence ID" value="NZ_CP042467.1"/>
</dbReference>
<dbReference type="NCBIfam" id="TIGR03692">
    <property type="entry name" value="ATP_dep_HslV"/>
    <property type="match status" value="1"/>
</dbReference>
<dbReference type="InterPro" id="IPR022281">
    <property type="entry name" value="ATP-dep_Prtase_HsIV_su"/>
</dbReference>
<dbReference type="GO" id="GO:0046872">
    <property type="term" value="F:metal ion binding"/>
    <property type="evidence" value="ECO:0007669"/>
    <property type="project" value="UniProtKB-KW"/>
</dbReference>
<evidence type="ECO:0000256" key="2">
    <source>
        <dbReference type="ARBA" id="ARBA00006053"/>
    </source>
</evidence>
<comment type="subcellular location">
    <subcellularLocation>
        <location evidence="1 8">Cytoplasm</location>
    </subcellularLocation>
</comment>
<dbReference type="PANTHER" id="PTHR32194">
    <property type="entry name" value="METALLOPROTEASE TLDD"/>
    <property type="match status" value="1"/>
</dbReference>
<protein>
    <recommendedName>
        <fullName evidence="8">ATP-dependent protease subunit HslV</fullName>
        <ecNumber evidence="8">3.4.25.2</ecNumber>
    </recommendedName>
</protein>
<dbReference type="EC" id="3.4.25.2" evidence="8"/>
<evidence type="ECO:0000256" key="1">
    <source>
        <dbReference type="ARBA" id="ARBA00004496"/>
    </source>
</evidence>
<dbReference type="InterPro" id="IPR023333">
    <property type="entry name" value="Proteasome_suB-type"/>
</dbReference>
<dbReference type="HAMAP" id="MF_00248">
    <property type="entry name" value="HslV"/>
    <property type="match status" value="1"/>
</dbReference>
<dbReference type="CDD" id="cd01913">
    <property type="entry name" value="protease_HslV"/>
    <property type="match status" value="1"/>
</dbReference>
<dbReference type="GO" id="GO:0009376">
    <property type="term" value="C:HslUV protease complex"/>
    <property type="evidence" value="ECO:0007669"/>
    <property type="project" value="UniProtKB-UniRule"/>
</dbReference>
<dbReference type="Gene3D" id="3.60.20.10">
    <property type="entry name" value="Glutamine Phosphoribosylpyrophosphate, subunit 1, domain 1"/>
    <property type="match status" value="1"/>
</dbReference>
<comment type="catalytic activity">
    <reaction evidence="8">
        <text>ATP-dependent cleavage of peptide bonds with broad specificity.</text>
        <dbReference type="EC" id="3.4.25.2"/>
    </reaction>
</comment>
<dbReference type="NCBIfam" id="NF003964">
    <property type="entry name" value="PRK05456.1"/>
    <property type="match status" value="1"/>
</dbReference>
<evidence type="ECO:0000256" key="6">
    <source>
        <dbReference type="ARBA" id="ARBA00022801"/>
    </source>
</evidence>
<dbReference type="GO" id="GO:0004298">
    <property type="term" value="F:threonine-type endopeptidase activity"/>
    <property type="evidence" value="ECO:0007669"/>
    <property type="project" value="UniProtKB-KW"/>
</dbReference>
<gene>
    <name evidence="8 9" type="primary">hslV</name>
    <name evidence="9" type="ORF">FRD01_00295</name>
</gene>
<organism evidence="9 10">
    <name type="scientific">Microvenator marinus</name>
    <dbReference type="NCBI Taxonomy" id="2600177"/>
    <lineage>
        <taxon>Bacteria</taxon>
        <taxon>Deltaproteobacteria</taxon>
        <taxon>Bradymonadales</taxon>
        <taxon>Microvenatoraceae</taxon>
        <taxon>Microvenator</taxon>
    </lineage>
</organism>
<evidence type="ECO:0000313" key="9">
    <source>
        <dbReference type="EMBL" id="QED25726.1"/>
    </source>
</evidence>
<dbReference type="GO" id="GO:0051603">
    <property type="term" value="P:proteolysis involved in protein catabolic process"/>
    <property type="evidence" value="ECO:0007669"/>
    <property type="project" value="InterPro"/>
</dbReference>
<comment type="activity regulation">
    <text evidence="8">Allosterically activated by HslU binding.</text>
</comment>
<keyword evidence="4 8" id="KW-0645">Protease</keyword>
<comment type="function">
    <text evidence="8">Protease subunit of a proteasome-like degradation complex believed to be a general protein degrading machinery.</text>
</comment>
<keyword evidence="7 8" id="KW-0915">Sodium</keyword>
<dbReference type="GO" id="GO:0005839">
    <property type="term" value="C:proteasome core complex"/>
    <property type="evidence" value="ECO:0007669"/>
    <property type="project" value="InterPro"/>
</dbReference>
<keyword evidence="8" id="KW-0888">Threonine protease</keyword>
<dbReference type="SUPFAM" id="SSF56235">
    <property type="entry name" value="N-terminal nucleophile aminohydrolases (Ntn hydrolases)"/>
    <property type="match status" value="1"/>
</dbReference>
<dbReference type="KEGG" id="bbae:FRD01_00295"/>
<comment type="similarity">
    <text evidence="2 8">Belongs to the peptidase T1B family. HslV subfamily.</text>
</comment>
<feature type="binding site" evidence="8">
    <location>
        <position position="161"/>
    </location>
    <ligand>
        <name>Na(+)</name>
        <dbReference type="ChEBI" id="CHEBI:29101"/>
    </ligand>
</feature>
<dbReference type="OrthoDB" id="9804884at2"/>
<keyword evidence="3 8" id="KW-0963">Cytoplasm</keyword>
<dbReference type="PIRSF" id="PIRSF039093">
    <property type="entry name" value="HslV"/>
    <property type="match status" value="1"/>
</dbReference>